<evidence type="ECO:0008006" key="3">
    <source>
        <dbReference type="Google" id="ProtNLM"/>
    </source>
</evidence>
<proteinExistence type="predicted"/>
<dbReference type="Gene3D" id="3.20.20.410">
    <property type="entry name" value="Protein of unknown function UPF0759"/>
    <property type="match status" value="1"/>
</dbReference>
<sequence>MSLCSATTKQGQQCKRKRVISSLFCATHGKKTELPSLPAPRSPASDVLVCTSGYDYNFWQVPEGFEGFYNHTVRKKNRFTVYASQFPALEINSTYYGTPTEKTLKSWRKRADETGHKYIVKVNKFVTHSKKLLDFDETFPRFWNVISILEGTLEALLFQFSPKFKNTRENRERLRKAYTTLKKYENLPSLCFEFRHPSWFSDKNVSSFFEKRDWCLVLPIAVNDEKKWIGELPTFGIDDVSTNANAVYFRLHGTKGQYIGSYPDSFLKELAEYAKVLALQGKKVVIAFNNTDSYWHCNIPIPATLEGITKLAFDKTMSAVRDARIVLEQLQ</sequence>
<accession>A0A0N9P8W6</accession>
<dbReference type="SUPFAM" id="SSF117396">
    <property type="entry name" value="TM1631-like"/>
    <property type="match status" value="1"/>
</dbReference>
<dbReference type="Pfam" id="PF01904">
    <property type="entry name" value="DUF72"/>
    <property type="match status" value="1"/>
</dbReference>
<organism evidence="1 2">
    <name type="scientific">Port-miou virus</name>
    <dbReference type="NCBI Taxonomy" id="1733873"/>
    <lineage>
        <taxon>Viruses</taxon>
        <taxon>Varidnaviria</taxon>
        <taxon>Bamfordvirae</taxon>
        <taxon>Nucleocytoviricota</taxon>
        <taxon>Megaviricetes</taxon>
        <taxon>Pimascovirales</taxon>
        <taxon>Pimascovirales incertae sedis</taxon>
        <taxon>Marseilleviridae</taxon>
        <taxon>Losannavirus</taxon>
        <taxon>Losannavirus lausannense</taxon>
        <taxon>Lausannevirus</taxon>
    </lineage>
</organism>
<protein>
    <recommendedName>
        <fullName evidence="3">DUF72 domain-containing protein</fullName>
    </recommendedName>
</protein>
<dbReference type="PANTHER" id="PTHR30348:SF4">
    <property type="entry name" value="DUF72 DOMAIN-CONTAINING PROTEIN"/>
    <property type="match status" value="1"/>
</dbReference>
<name>A0A0N9P8W6_9VIRU</name>
<evidence type="ECO:0000313" key="2">
    <source>
        <dbReference type="Proteomes" id="UP000319438"/>
    </source>
</evidence>
<reference evidence="1" key="1">
    <citation type="journal article" date="2015" name="Genome Announc.">
        <title>Complete Genome Sequence of a New Member of the Marseilleviridae Recovered from the Brackish Submarine Spring in the Cassis Port-Miou Calanque, France.</title>
        <authorList>
            <person name="Doutre G."/>
            <person name="Arfib B."/>
            <person name="Rochette P."/>
            <person name="Claverie J.M."/>
            <person name="Bonin P."/>
            <person name="Abergel C."/>
        </authorList>
    </citation>
    <scope>NUCLEOTIDE SEQUENCE [LARGE SCALE GENOMIC DNA]</scope>
    <source>
        <strain evidence="1">1</strain>
    </source>
</reference>
<dbReference type="PANTHER" id="PTHR30348">
    <property type="entry name" value="UNCHARACTERIZED PROTEIN YECE"/>
    <property type="match status" value="1"/>
</dbReference>
<dbReference type="InterPro" id="IPR002763">
    <property type="entry name" value="DUF72"/>
</dbReference>
<dbReference type="Proteomes" id="UP000319438">
    <property type="component" value="Segment"/>
</dbReference>
<gene>
    <name evidence="1" type="ORF">PMV_239</name>
</gene>
<dbReference type="EMBL" id="KT428292">
    <property type="protein sequence ID" value="ALH06937.1"/>
    <property type="molecule type" value="Genomic_DNA"/>
</dbReference>
<evidence type="ECO:0000313" key="1">
    <source>
        <dbReference type="EMBL" id="ALH06937.1"/>
    </source>
</evidence>
<dbReference type="InterPro" id="IPR036520">
    <property type="entry name" value="UPF0759_sf"/>
</dbReference>